<keyword evidence="3 9" id="KW-0808">Transferase</keyword>
<feature type="transmembrane region" description="Helical" evidence="7">
    <location>
        <begin position="541"/>
        <end position="560"/>
    </location>
</feature>
<feature type="transmembrane region" description="Helical" evidence="7">
    <location>
        <begin position="405"/>
        <end position="427"/>
    </location>
</feature>
<proteinExistence type="predicted"/>
<comment type="subcellular location">
    <subcellularLocation>
        <location evidence="1">Membrane</location>
        <topology evidence="1">Multi-pass membrane protein</topology>
    </subcellularLocation>
</comment>
<evidence type="ECO:0000313" key="10">
    <source>
        <dbReference type="Proteomes" id="UP000006701"/>
    </source>
</evidence>
<evidence type="ECO:0000259" key="8">
    <source>
        <dbReference type="Pfam" id="PF00535"/>
    </source>
</evidence>
<sequence>MRPEDEYRILDISRAPNSTQAGLRDFSKDAVVLSAHVSIWISILYFGFRLLCLIFGSSTAWMWAVLIAELALASDVLLWQLVTISAHKASRDQLKTPTLRLTGDHNLPIVDVLIPCCGEQLQYILDTVRAACVLDYPPDRFRVLVLDDGNSASLRKAVEELRTEWPNLHYHTRANTDRKGIGKKAGNLNYAILDLQEQMLQPPDFVANLDCDNIPSPDFLRATLPHLLRNPKVAVVGILQTFYNIPPDDPLDQGIWAYEAILLPQLTALGVIFAGGSGSVMRRSTVLGLGGLPMFSHLDDLAYSSIVTAMGQSVVVLPEVLQFGRAPTSVEGHASQRTWWSIGASQHLLALKNSPANTVPESARRSVAGMGAMHVYRVLARFLPMVVIPVALLSGQALIPGASVFLFKAQLLLAIAHLASLWGYDWLHMAATQFRAPLKWYQEDLWFIPGQVYAFFEHFILPKAASSAKSSVTGSMDNPWNAASSKTQAWLSRRIQEFASPVVCYNAAWLITTLSAMLYSFLLTGKEDNHRQLTTLAWPPVLHICYLIVSHNLVPLRYTWRPPRYRERKDVLGEHPRDSRALFPRLEMRTEMRYQRWPALGGYGHLALVPVTLIVLGLKGLAL</sequence>
<dbReference type="Gene3D" id="3.90.550.10">
    <property type="entry name" value="Spore Coat Polysaccharide Biosynthesis Protein SpsA, Chain A"/>
    <property type="match status" value="1"/>
</dbReference>
<feature type="transmembrane region" description="Helical" evidence="7">
    <location>
        <begin position="502"/>
        <end position="521"/>
    </location>
</feature>
<feature type="transmembrane region" description="Helical" evidence="7">
    <location>
        <begin position="378"/>
        <end position="399"/>
    </location>
</feature>
<dbReference type="eggNOG" id="ENOG502S2M7">
    <property type="taxonomic scope" value="Eukaryota"/>
</dbReference>
<dbReference type="RefSeq" id="XP_001273481.1">
    <property type="nucleotide sequence ID" value="XM_001273480.1"/>
</dbReference>
<dbReference type="InterPro" id="IPR050321">
    <property type="entry name" value="Glycosyltr_2/OpgH_subfam"/>
</dbReference>
<evidence type="ECO:0000313" key="9">
    <source>
        <dbReference type="EMBL" id="EAW12055.1"/>
    </source>
</evidence>
<keyword evidence="4 7" id="KW-0812">Transmembrane</keyword>
<dbReference type="EMBL" id="DS027051">
    <property type="protein sequence ID" value="EAW12055.1"/>
    <property type="molecule type" value="Genomic_DNA"/>
</dbReference>
<name>A1CDX8_ASPCL</name>
<evidence type="ECO:0000256" key="4">
    <source>
        <dbReference type="ARBA" id="ARBA00022692"/>
    </source>
</evidence>
<keyword evidence="2" id="KW-0328">Glycosyltransferase</keyword>
<dbReference type="PANTHER" id="PTHR43867:SF7">
    <property type="entry name" value="CELLULOSE SYNTHASE (EUROFUNG)"/>
    <property type="match status" value="1"/>
</dbReference>
<feature type="transmembrane region" description="Helical" evidence="7">
    <location>
        <begin position="30"/>
        <end position="48"/>
    </location>
</feature>
<dbReference type="OMA" id="RWEMFLT"/>
<dbReference type="KEGG" id="act:ACLA_008150"/>
<dbReference type="Pfam" id="PF00535">
    <property type="entry name" value="Glycos_transf_2"/>
    <property type="match status" value="1"/>
</dbReference>
<evidence type="ECO:0000256" key="3">
    <source>
        <dbReference type="ARBA" id="ARBA00022679"/>
    </source>
</evidence>
<evidence type="ECO:0000256" key="6">
    <source>
        <dbReference type="ARBA" id="ARBA00023136"/>
    </source>
</evidence>
<dbReference type="AlphaFoldDB" id="A1CDX8"/>
<feature type="transmembrane region" description="Helical" evidence="7">
    <location>
        <begin position="60"/>
        <end position="82"/>
    </location>
</feature>
<gene>
    <name evidence="9" type="ORF">ACLA_008150</name>
</gene>
<evidence type="ECO:0000256" key="5">
    <source>
        <dbReference type="ARBA" id="ARBA00022989"/>
    </source>
</evidence>
<keyword evidence="6 7" id="KW-0472">Membrane</keyword>
<dbReference type="OrthoDB" id="72851at2759"/>
<dbReference type="GO" id="GO:0016020">
    <property type="term" value="C:membrane"/>
    <property type="evidence" value="ECO:0007669"/>
    <property type="project" value="UniProtKB-SubCell"/>
</dbReference>
<keyword evidence="10" id="KW-1185">Reference proteome</keyword>
<protein>
    <submittedName>
        <fullName evidence="9">Glycosyl transferase, putative</fullName>
    </submittedName>
</protein>
<organism evidence="9 10">
    <name type="scientific">Aspergillus clavatus (strain ATCC 1007 / CBS 513.65 / DSM 816 / NCTC 3887 / NRRL 1 / QM 1276 / 107)</name>
    <dbReference type="NCBI Taxonomy" id="344612"/>
    <lineage>
        <taxon>Eukaryota</taxon>
        <taxon>Fungi</taxon>
        <taxon>Dikarya</taxon>
        <taxon>Ascomycota</taxon>
        <taxon>Pezizomycotina</taxon>
        <taxon>Eurotiomycetes</taxon>
        <taxon>Eurotiomycetidae</taxon>
        <taxon>Eurotiales</taxon>
        <taxon>Aspergillaceae</taxon>
        <taxon>Aspergillus</taxon>
        <taxon>Aspergillus subgen. Fumigati</taxon>
    </lineage>
</organism>
<dbReference type="VEuPathDB" id="FungiDB:ACLA_008150"/>
<dbReference type="SUPFAM" id="SSF53448">
    <property type="entry name" value="Nucleotide-diphospho-sugar transferases"/>
    <property type="match status" value="1"/>
</dbReference>
<evidence type="ECO:0000256" key="1">
    <source>
        <dbReference type="ARBA" id="ARBA00004141"/>
    </source>
</evidence>
<dbReference type="GO" id="GO:0016757">
    <property type="term" value="F:glycosyltransferase activity"/>
    <property type="evidence" value="ECO:0007669"/>
    <property type="project" value="UniProtKB-KW"/>
</dbReference>
<dbReference type="Proteomes" id="UP000006701">
    <property type="component" value="Unassembled WGS sequence"/>
</dbReference>
<dbReference type="InterPro" id="IPR029044">
    <property type="entry name" value="Nucleotide-diphossugar_trans"/>
</dbReference>
<accession>A1CDX8</accession>
<dbReference type="HOGENOM" id="CLU_016061_2_0_1"/>
<evidence type="ECO:0000256" key="7">
    <source>
        <dbReference type="SAM" id="Phobius"/>
    </source>
</evidence>
<dbReference type="CDD" id="cd06421">
    <property type="entry name" value="CESA_CelA_like"/>
    <property type="match status" value="1"/>
</dbReference>
<evidence type="ECO:0000256" key="2">
    <source>
        <dbReference type="ARBA" id="ARBA00022676"/>
    </source>
</evidence>
<dbReference type="InterPro" id="IPR001173">
    <property type="entry name" value="Glyco_trans_2-like"/>
</dbReference>
<keyword evidence="5 7" id="KW-1133">Transmembrane helix</keyword>
<dbReference type="PANTHER" id="PTHR43867">
    <property type="entry name" value="CELLULOSE SYNTHASE CATALYTIC SUBUNIT A [UDP-FORMING]"/>
    <property type="match status" value="1"/>
</dbReference>
<feature type="transmembrane region" description="Helical" evidence="7">
    <location>
        <begin position="597"/>
        <end position="618"/>
    </location>
</feature>
<reference evidence="9 10" key="1">
    <citation type="journal article" date="2008" name="PLoS Genet.">
        <title>Genomic islands in the pathogenic filamentous fungus Aspergillus fumigatus.</title>
        <authorList>
            <person name="Fedorova N.D."/>
            <person name="Khaldi N."/>
            <person name="Joardar V.S."/>
            <person name="Maiti R."/>
            <person name="Amedeo P."/>
            <person name="Anderson M.J."/>
            <person name="Crabtree J."/>
            <person name="Silva J.C."/>
            <person name="Badger J.H."/>
            <person name="Albarraq A."/>
            <person name="Angiuoli S."/>
            <person name="Bussey H."/>
            <person name="Bowyer P."/>
            <person name="Cotty P.J."/>
            <person name="Dyer P.S."/>
            <person name="Egan A."/>
            <person name="Galens K."/>
            <person name="Fraser-Liggett C.M."/>
            <person name="Haas B.J."/>
            <person name="Inman J.M."/>
            <person name="Kent R."/>
            <person name="Lemieux S."/>
            <person name="Malavazi I."/>
            <person name="Orvis J."/>
            <person name="Roemer T."/>
            <person name="Ronning C.M."/>
            <person name="Sundaram J.P."/>
            <person name="Sutton G."/>
            <person name="Turner G."/>
            <person name="Venter J.C."/>
            <person name="White O.R."/>
            <person name="Whitty B.R."/>
            <person name="Youngman P."/>
            <person name="Wolfe K.H."/>
            <person name="Goldman G.H."/>
            <person name="Wortman J.R."/>
            <person name="Jiang B."/>
            <person name="Denning D.W."/>
            <person name="Nierman W.C."/>
        </authorList>
    </citation>
    <scope>NUCLEOTIDE SEQUENCE [LARGE SCALE GENOMIC DNA]</scope>
    <source>
        <strain evidence="10">ATCC 1007 / CBS 513.65 / DSM 816 / NCTC 3887 / NRRL 1</strain>
    </source>
</reference>
<dbReference type="GeneID" id="4705453"/>
<feature type="domain" description="Glycosyltransferase 2-like" evidence="8">
    <location>
        <begin position="112"/>
        <end position="284"/>
    </location>
</feature>